<dbReference type="Pfam" id="PF01180">
    <property type="entry name" value="DHO_dh"/>
    <property type="match status" value="1"/>
</dbReference>
<proteinExistence type="predicted"/>
<keyword evidence="3" id="KW-0285">Flavoprotein</keyword>
<dbReference type="InterPro" id="IPR050074">
    <property type="entry name" value="DHO_dehydrogenase"/>
</dbReference>
<feature type="domain" description="Dihydroorotate dehydrogenase catalytic" evidence="7">
    <location>
        <begin position="4"/>
        <end position="289"/>
    </location>
</feature>
<comment type="pathway">
    <text evidence="2">Pyrimidine metabolism; UMP biosynthesis via de novo pathway.</text>
</comment>
<dbReference type="Gene3D" id="3.20.20.70">
    <property type="entry name" value="Aldolase class I"/>
    <property type="match status" value="1"/>
</dbReference>
<dbReference type="PIRSF" id="PIRSF000164">
    <property type="entry name" value="DHO_oxidase"/>
    <property type="match status" value="1"/>
</dbReference>
<protein>
    <submittedName>
        <fullName evidence="8">Dihydroorotate dehydrogenase</fullName>
    </submittedName>
</protein>
<evidence type="ECO:0000313" key="8">
    <source>
        <dbReference type="EMBL" id="GAP44901.1"/>
    </source>
</evidence>
<dbReference type="GO" id="GO:0006207">
    <property type="term" value="P:'de novo' pyrimidine nucleobase biosynthetic process"/>
    <property type="evidence" value="ECO:0007669"/>
    <property type="project" value="TreeGrafter"/>
</dbReference>
<dbReference type="AlphaFoldDB" id="A0A0S7BVD1"/>
<dbReference type="NCBIfam" id="NF005741">
    <property type="entry name" value="PRK07565.1"/>
    <property type="match status" value="1"/>
</dbReference>
<evidence type="ECO:0000256" key="2">
    <source>
        <dbReference type="ARBA" id="ARBA00004725"/>
    </source>
</evidence>
<evidence type="ECO:0000256" key="3">
    <source>
        <dbReference type="ARBA" id="ARBA00022630"/>
    </source>
</evidence>
<keyword evidence="4" id="KW-0288">FMN</keyword>
<evidence type="ECO:0000259" key="7">
    <source>
        <dbReference type="Pfam" id="PF01180"/>
    </source>
</evidence>
<dbReference type="InterPro" id="IPR013785">
    <property type="entry name" value="Aldolase_TIM"/>
</dbReference>
<dbReference type="STRING" id="1678841.TBC1_12715"/>
<dbReference type="UniPathway" id="UPA00070"/>
<organism evidence="8">
    <name type="scientific">Lentimicrobium saccharophilum</name>
    <dbReference type="NCBI Taxonomy" id="1678841"/>
    <lineage>
        <taxon>Bacteria</taxon>
        <taxon>Pseudomonadati</taxon>
        <taxon>Bacteroidota</taxon>
        <taxon>Bacteroidia</taxon>
        <taxon>Bacteroidales</taxon>
        <taxon>Lentimicrobiaceae</taxon>
        <taxon>Lentimicrobium</taxon>
    </lineage>
</organism>
<gene>
    <name evidence="8" type="ORF">TBC1_12715</name>
</gene>
<evidence type="ECO:0000256" key="6">
    <source>
        <dbReference type="ARBA" id="ARBA00023002"/>
    </source>
</evidence>
<dbReference type="GO" id="GO:0004152">
    <property type="term" value="F:dihydroorotate dehydrogenase activity"/>
    <property type="evidence" value="ECO:0007669"/>
    <property type="project" value="InterPro"/>
</dbReference>
<comment type="cofactor">
    <cofactor evidence="1">
        <name>FMN</name>
        <dbReference type="ChEBI" id="CHEBI:58210"/>
    </cofactor>
</comment>
<dbReference type="OrthoDB" id="9794954at2"/>
<sequence>MTKLAVHYMGIPLKNPIIVGSSNMVNNPEMLKRLQDAGAAAIVYKSLFEEQIQLESIQFQDEMELYNERNAEMISLYPDMQHAGPEEYLHKLREAKSMLDIPLIGSLNCVFTETWVEYAELIEKTGVDGLELNFFSVPRDFDTEAKSIEDEQVAVVEQVCKKVKIPVSVKLSPFYTNTLQVIRRMEKAGAKAFVLFNRMFEPDINLDTLQHSTPFNLSTEGDYRLALRYAGVLYGNTKAAICSSSGIYTGHDLAKMILAGADAVQMVSALYKHKPELITNILADLEKFMAKNGFGDIQAFKGKLSKAEVKDPYIYKRAQYIDLLLHSEQIFKKYPMA</sequence>
<dbReference type="PANTHER" id="PTHR48109:SF3">
    <property type="entry name" value="SLL0744 PROTEIN"/>
    <property type="match status" value="1"/>
</dbReference>
<dbReference type="GO" id="GO:0044205">
    <property type="term" value="P:'de novo' UMP biosynthetic process"/>
    <property type="evidence" value="ECO:0007669"/>
    <property type="project" value="UniProtKB-UniPathway"/>
</dbReference>
<dbReference type="SUPFAM" id="SSF51395">
    <property type="entry name" value="FMN-linked oxidoreductases"/>
    <property type="match status" value="1"/>
</dbReference>
<keyword evidence="9" id="KW-1185">Reference proteome</keyword>
<dbReference type="Proteomes" id="UP000053091">
    <property type="component" value="Unassembled WGS sequence"/>
</dbReference>
<evidence type="ECO:0000256" key="5">
    <source>
        <dbReference type="ARBA" id="ARBA00022975"/>
    </source>
</evidence>
<evidence type="ECO:0000256" key="1">
    <source>
        <dbReference type="ARBA" id="ARBA00001917"/>
    </source>
</evidence>
<evidence type="ECO:0000313" key="9">
    <source>
        <dbReference type="Proteomes" id="UP000053091"/>
    </source>
</evidence>
<dbReference type="InterPro" id="IPR012135">
    <property type="entry name" value="Dihydroorotate_DH_1_2"/>
</dbReference>
<dbReference type="InterPro" id="IPR005720">
    <property type="entry name" value="Dihydroorotate_DH_cat"/>
</dbReference>
<evidence type="ECO:0000256" key="4">
    <source>
        <dbReference type="ARBA" id="ARBA00022643"/>
    </source>
</evidence>
<dbReference type="GO" id="GO:0005737">
    <property type="term" value="C:cytoplasm"/>
    <property type="evidence" value="ECO:0007669"/>
    <property type="project" value="InterPro"/>
</dbReference>
<dbReference type="PATRIC" id="fig|1678841.3.peg.3464"/>
<accession>A0A0S7BVD1</accession>
<dbReference type="PANTHER" id="PTHR48109">
    <property type="entry name" value="DIHYDROOROTATE DEHYDROGENASE (QUINONE), MITOCHONDRIAL-RELATED"/>
    <property type="match status" value="1"/>
</dbReference>
<dbReference type="RefSeq" id="WP_062044838.1">
    <property type="nucleotide sequence ID" value="NZ_DF968183.1"/>
</dbReference>
<keyword evidence="5" id="KW-0665">Pyrimidine biosynthesis</keyword>
<name>A0A0S7BVD1_9BACT</name>
<reference evidence="8" key="1">
    <citation type="journal article" date="2015" name="Genome Announc.">
        <title>Draft Genome Sequence of Bacteroidales Strain TBC1, a Novel Isolate from a Methanogenic Wastewater Treatment System.</title>
        <authorList>
            <person name="Tourlousse D.M."/>
            <person name="Matsuura N."/>
            <person name="Sun L."/>
            <person name="Toyonaga M."/>
            <person name="Kuroda K."/>
            <person name="Ohashi A."/>
            <person name="Cruz R."/>
            <person name="Yamaguchi T."/>
            <person name="Sekiguchi Y."/>
        </authorList>
    </citation>
    <scope>NUCLEOTIDE SEQUENCE [LARGE SCALE GENOMIC DNA]</scope>
    <source>
        <strain evidence="8">TBC1</strain>
    </source>
</reference>
<keyword evidence="6" id="KW-0560">Oxidoreductase</keyword>
<dbReference type="EMBL" id="DF968183">
    <property type="protein sequence ID" value="GAP44901.1"/>
    <property type="molecule type" value="Genomic_DNA"/>
</dbReference>